<protein>
    <submittedName>
        <fullName evidence="2">Uncharacterized protein</fullName>
    </submittedName>
</protein>
<feature type="region of interest" description="Disordered" evidence="1">
    <location>
        <begin position="37"/>
        <end position="127"/>
    </location>
</feature>
<gene>
    <name evidence="2" type="ORF">ILYODFUR_039066</name>
</gene>
<comment type="caution">
    <text evidence="2">The sequence shown here is derived from an EMBL/GenBank/DDBJ whole genome shotgun (WGS) entry which is preliminary data.</text>
</comment>
<accession>A0ABV0U394</accession>
<evidence type="ECO:0000313" key="3">
    <source>
        <dbReference type="Proteomes" id="UP001482620"/>
    </source>
</evidence>
<proteinExistence type="predicted"/>
<evidence type="ECO:0000256" key="1">
    <source>
        <dbReference type="SAM" id="MobiDB-lite"/>
    </source>
</evidence>
<evidence type="ECO:0000313" key="2">
    <source>
        <dbReference type="EMBL" id="MEQ2238985.1"/>
    </source>
</evidence>
<sequence length="127" mass="14394">MSIRTRTRNKYPSEHCINLRQNHIQTSIRTMSKLYQNQVQSLSKPGQNYQNQEENSTTTRSKSPSESGGPFYQNQDQHSSEPDANSIRTERNSPPGLDWNPLSEPGPNSIRARKKPPSEPGSISIRT</sequence>
<organism evidence="2 3">
    <name type="scientific">Ilyodon furcidens</name>
    <name type="common">goldbreast splitfin</name>
    <dbReference type="NCBI Taxonomy" id="33524"/>
    <lineage>
        <taxon>Eukaryota</taxon>
        <taxon>Metazoa</taxon>
        <taxon>Chordata</taxon>
        <taxon>Craniata</taxon>
        <taxon>Vertebrata</taxon>
        <taxon>Euteleostomi</taxon>
        <taxon>Actinopterygii</taxon>
        <taxon>Neopterygii</taxon>
        <taxon>Teleostei</taxon>
        <taxon>Neoteleostei</taxon>
        <taxon>Acanthomorphata</taxon>
        <taxon>Ovalentaria</taxon>
        <taxon>Atherinomorphae</taxon>
        <taxon>Cyprinodontiformes</taxon>
        <taxon>Goodeidae</taxon>
        <taxon>Ilyodon</taxon>
    </lineage>
</organism>
<keyword evidence="3" id="KW-1185">Reference proteome</keyword>
<name>A0ABV0U394_9TELE</name>
<feature type="compositionally biased region" description="Polar residues" evidence="1">
    <location>
        <begin position="37"/>
        <end position="87"/>
    </location>
</feature>
<reference evidence="2 3" key="1">
    <citation type="submission" date="2021-06" db="EMBL/GenBank/DDBJ databases">
        <authorList>
            <person name="Palmer J.M."/>
        </authorList>
    </citation>
    <scope>NUCLEOTIDE SEQUENCE [LARGE SCALE GENOMIC DNA]</scope>
    <source>
        <strain evidence="3">if_2019</strain>
        <tissue evidence="2">Muscle</tissue>
    </source>
</reference>
<dbReference type="EMBL" id="JAHRIQ010057313">
    <property type="protein sequence ID" value="MEQ2238985.1"/>
    <property type="molecule type" value="Genomic_DNA"/>
</dbReference>
<dbReference type="Proteomes" id="UP001482620">
    <property type="component" value="Unassembled WGS sequence"/>
</dbReference>